<organism evidence="5 6">
    <name type="scientific">Scylla paramamosain</name>
    <name type="common">Mud crab</name>
    <dbReference type="NCBI Taxonomy" id="85552"/>
    <lineage>
        <taxon>Eukaryota</taxon>
        <taxon>Metazoa</taxon>
        <taxon>Ecdysozoa</taxon>
        <taxon>Arthropoda</taxon>
        <taxon>Crustacea</taxon>
        <taxon>Multicrustacea</taxon>
        <taxon>Malacostraca</taxon>
        <taxon>Eumalacostraca</taxon>
        <taxon>Eucarida</taxon>
        <taxon>Decapoda</taxon>
        <taxon>Pleocyemata</taxon>
        <taxon>Brachyura</taxon>
        <taxon>Eubrachyura</taxon>
        <taxon>Portunoidea</taxon>
        <taxon>Portunidae</taxon>
        <taxon>Portuninae</taxon>
        <taxon>Scylla</taxon>
    </lineage>
</organism>
<comment type="similarity">
    <text evidence="2">Belongs to the FRG1 family.</text>
</comment>
<dbReference type="CDD" id="cd23338">
    <property type="entry name" value="beta-trefoil_FSCN_FRG1"/>
    <property type="match status" value="1"/>
</dbReference>
<proteinExistence type="inferred from homology"/>
<name>A0AAW0TLI4_SCYPA</name>
<feature type="compositionally biased region" description="Basic residues" evidence="4">
    <location>
        <begin position="48"/>
        <end position="61"/>
    </location>
</feature>
<dbReference type="InterPro" id="IPR008999">
    <property type="entry name" value="Actin-crosslinking"/>
</dbReference>
<comment type="caution">
    <text evidence="5">The sequence shown here is derived from an EMBL/GenBank/DDBJ whole genome shotgun (WGS) entry which is preliminary data.</text>
</comment>
<accession>A0AAW0TLI4</accession>
<keyword evidence="3" id="KW-0539">Nucleus</keyword>
<evidence type="ECO:0000256" key="2">
    <source>
        <dbReference type="ARBA" id="ARBA00010878"/>
    </source>
</evidence>
<dbReference type="PANTHER" id="PTHR12928">
    <property type="entry name" value="FRG1 PROTEIN"/>
    <property type="match status" value="1"/>
</dbReference>
<comment type="subcellular location">
    <subcellularLocation>
        <location evidence="1">Nucleus</location>
        <location evidence="1">Nucleolus</location>
    </subcellularLocation>
</comment>
<dbReference type="Proteomes" id="UP001487740">
    <property type="component" value="Unassembled WGS sequence"/>
</dbReference>
<evidence type="ECO:0000256" key="1">
    <source>
        <dbReference type="ARBA" id="ARBA00004604"/>
    </source>
</evidence>
<dbReference type="Pfam" id="PF06229">
    <property type="entry name" value="FRG1"/>
    <property type="match status" value="1"/>
</dbReference>
<dbReference type="AlphaFoldDB" id="A0AAW0TLI4"/>
<dbReference type="Gene3D" id="2.80.10.50">
    <property type="match status" value="1"/>
</dbReference>
<reference evidence="5 6" key="1">
    <citation type="submission" date="2023-03" db="EMBL/GenBank/DDBJ databases">
        <title>High-quality genome of Scylla paramamosain provides insights in environmental adaptation.</title>
        <authorList>
            <person name="Zhang L."/>
        </authorList>
    </citation>
    <scope>NUCLEOTIDE SEQUENCE [LARGE SCALE GENOMIC DNA]</scope>
    <source>
        <strain evidence="5">LZ_2023a</strain>
        <tissue evidence="5">Muscle</tissue>
    </source>
</reference>
<dbReference type="GO" id="GO:0055120">
    <property type="term" value="C:striated muscle dense body"/>
    <property type="evidence" value="ECO:0007669"/>
    <property type="project" value="TreeGrafter"/>
</dbReference>
<evidence type="ECO:0000256" key="4">
    <source>
        <dbReference type="SAM" id="MobiDB-lite"/>
    </source>
</evidence>
<dbReference type="InterPro" id="IPR010414">
    <property type="entry name" value="FRG1"/>
</dbReference>
<sequence>MDSKKAKWSIKECCYKAKTPAKQLNSASITTTMSEYGKVKVGQLKLKGEKKSHKKHKSKKRKAEDEDGSTSGSKDTDTADHGGWWHCRALHQAKCFGMTGSVAIQLGGLPVYVRALDNGLFTAGAPHDQGDGPSPEEVLTAVPAGDERIAFKSGYNKYLGVDGAGRVVGRADAIGPREMWQPVFQDEQTALLGANDCFLGRDEEDNVVAINQRAGPDQMVVVRSNTIRECDRPKEVPEEERGKLKDVEKNYVKKFQKFQDKRLRINEDGVAELKAARNEGSLHEALLDRRSKMKADRYCK</sequence>
<dbReference type="GO" id="GO:0071013">
    <property type="term" value="C:catalytic step 2 spliceosome"/>
    <property type="evidence" value="ECO:0007669"/>
    <property type="project" value="TreeGrafter"/>
</dbReference>
<evidence type="ECO:0000313" key="6">
    <source>
        <dbReference type="Proteomes" id="UP001487740"/>
    </source>
</evidence>
<dbReference type="EMBL" id="JARAKH010000028">
    <property type="protein sequence ID" value="KAK8388574.1"/>
    <property type="molecule type" value="Genomic_DNA"/>
</dbReference>
<dbReference type="PANTHER" id="PTHR12928:SF0">
    <property type="entry name" value="FSHD REGION GENE 1"/>
    <property type="match status" value="1"/>
</dbReference>
<protein>
    <submittedName>
        <fullName evidence="5">Uncharacterized protein</fullName>
    </submittedName>
</protein>
<keyword evidence="6" id="KW-1185">Reference proteome</keyword>
<gene>
    <name evidence="5" type="ORF">O3P69_020514</name>
</gene>
<feature type="region of interest" description="Disordered" evidence="4">
    <location>
        <begin position="44"/>
        <end position="78"/>
    </location>
</feature>
<evidence type="ECO:0000313" key="5">
    <source>
        <dbReference type="EMBL" id="KAK8388574.1"/>
    </source>
</evidence>
<dbReference type="GO" id="GO:0051015">
    <property type="term" value="F:actin filament binding"/>
    <property type="evidence" value="ECO:0007669"/>
    <property type="project" value="TreeGrafter"/>
</dbReference>
<dbReference type="GO" id="GO:0005730">
    <property type="term" value="C:nucleolus"/>
    <property type="evidence" value="ECO:0007669"/>
    <property type="project" value="UniProtKB-SubCell"/>
</dbReference>
<dbReference type="SUPFAM" id="SSF50405">
    <property type="entry name" value="Actin-crosslinking proteins"/>
    <property type="match status" value="1"/>
</dbReference>
<evidence type="ECO:0000256" key="3">
    <source>
        <dbReference type="ARBA" id="ARBA00023242"/>
    </source>
</evidence>